<dbReference type="AlphaFoldDB" id="A0A1I2WNA5"/>
<dbReference type="Gene3D" id="3.90.25.10">
    <property type="entry name" value="UDP-galactose 4-epimerase, domain 1"/>
    <property type="match status" value="1"/>
</dbReference>
<sequence length="293" mass="31675">MNITITGSLGNISKPLAQKLVNAGYAVTVVSSNEATASNIKALGAIPAIGSVEDIAFLTAAFKQADLVYTMTPNNFGTADQRAYMVNVGESYAKAIKLAGVKNIINLSSIGAHLPEETGPIKGLHDVEQILNRLDNVNVKHLRAGFFYTNFYNDIPLIKNVGFTGSNYSDETEMILVHPIDIATEITNQIEFGFEGKSFEYVYSEKQTAAAVASILGKAINNPNLAWIQFTNEELFAGMLQAGLPEPVAKNYVEMGIAMGKGLLSDDFNLHKPKAGATKLIEFAKEFATRFAE</sequence>
<gene>
    <name evidence="2" type="ORF">SAMN04489864_104178</name>
</gene>
<dbReference type="PANTHER" id="PTHR43162:SF1">
    <property type="entry name" value="PRESTALK A DIFFERENTIATION PROTEIN A"/>
    <property type="match status" value="1"/>
</dbReference>
<dbReference type="EMBL" id="FOPP01000004">
    <property type="protein sequence ID" value="SFH02784.1"/>
    <property type="molecule type" value="Genomic_DNA"/>
</dbReference>
<reference evidence="2 3" key="1">
    <citation type="submission" date="2016-10" db="EMBL/GenBank/DDBJ databases">
        <authorList>
            <person name="de Groot N.N."/>
        </authorList>
    </citation>
    <scope>NUCLEOTIDE SEQUENCE [LARGE SCALE GENOMIC DNA]</scope>
    <source>
        <strain evidence="2 3">DSM 18684</strain>
    </source>
</reference>
<dbReference type="InterPro" id="IPR036291">
    <property type="entry name" value="NAD(P)-bd_dom_sf"/>
</dbReference>
<dbReference type="InterPro" id="IPR051604">
    <property type="entry name" value="Ergot_Alk_Oxidoreductase"/>
</dbReference>
<dbReference type="InterPro" id="IPR008030">
    <property type="entry name" value="NmrA-like"/>
</dbReference>
<evidence type="ECO:0000313" key="2">
    <source>
        <dbReference type="EMBL" id="SFH02784.1"/>
    </source>
</evidence>
<dbReference type="STRING" id="414048.SAMN04489864_104178"/>
<accession>A0A1I2WNA5</accession>
<dbReference type="PANTHER" id="PTHR43162">
    <property type="match status" value="1"/>
</dbReference>
<proteinExistence type="predicted"/>
<dbReference type="Pfam" id="PF05368">
    <property type="entry name" value="NmrA"/>
    <property type="match status" value="1"/>
</dbReference>
<evidence type="ECO:0000313" key="3">
    <source>
        <dbReference type="Proteomes" id="UP000199666"/>
    </source>
</evidence>
<protein>
    <submittedName>
        <fullName evidence="2">Uncharacterized conserved protein YbjT, contains NAD(P)-binding and DUF2867 domains</fullName>
    </submittedName>
</protein>
<dbReference type="RefSeq" id="WP_090993128.1">
    <property type="nucleotide sequence ID" value="NZ_FOPP01000004.1"/>
</dbReference>
<dbReference type="Gene3D" id="3.40.50.720">
    <property type="entry name" value="NAD(P)-binding Rossmann-like Domain"/>
    <property type="match status" value="1"/>
</dbReference>
<evidence type="ECO:0000259" key="1">
    <source>
        <dbReference type="Pfam" id="PF05368"/>
    </source>
</evidence>
<keyword evidence="3" id="KW-1185">Reference proteome</keyword>
<organism evidence="2 3">
    <name type="scientific">Pedobacter insulae</name>
    <dbReference type="NCBI Taxonomy" id="414048"/>
    <lineage>
        <taxon>Bacteria</taxon>
        <taxon>Pseudomonadati</taxon>
        <taxon>Bacteroidota</taxon>
        <taxon>Sphingobacteriia</taxon>
        <taxon>Sphingobacteriales</taxon>
        <taxon>Sphingobacteriaceae</taxon>
        <taxon>Pedobacter</taxon>
    </lineage>
</organism>
<dbReference type="OrthoDB" id="2149806at2"/>
<feature type="domain" description="NmrA-like" evidence="1">
    <location>
        <begin position="2"/>
        <end position="166"/>
    </location>
</feature>
<name>A0A1I2WNA5_9SPHI</name>
<dbReference type="SUPFAM" id="SSF51735">
    <property type="entry name" value="NAD(P)-binding Rossmann-fold domains"/>
    <property type="match status" value="1"/>
</dbReference>
<dbReference type="Proteomes" id="UP000199666">
    <property type="component" value="Unassembled WGS sequence"/>
</dbReference>